<sequence>MISGKNYIGSKVSANGERTFHTFNPKSNQITAWTFYEASSTEIDEAVDLAEKAFQEYKQFSGVKKAGFLRAIAEEIENLGNELIETYTQESGLPEGRALGERGRTMGQLNAFATLLEEGSWTDATIDTAIPERTPIPKEDIRKMLVPIGPIVVFGSSNFPFAFSTAGGDTASALAAGCPVIVKSHPMHAGTGELVASAIIKAAKRTGMPDGVFSNLNSSGIEVGERLVTHPKVKGVGFTGSIRGGTALYNLGTQREEPIPVFAEMGSVNPVIVLPSALEYKKDHWASQYAGSITLGSGQFCTNPGLLIGLKGKALDNFVSTLGEQLSLLDPSSMLHPNIHENYEKGRKEISSHEKVSVVAEFGKELPPNYGRQQLLTVSGKDFLENPVMHQEVFGPLSLVVQCTDEEELTNILHSLEGQLTGTILGNEPEIKKYEKVVDALKNKVGRIIFNSVPTGVEVCPSMFHGGPFPATTDSRFSSVGTSAIIRWVRPVCFQNWPQSMLPAELQNDNPLGIMRKVNGTFTSNPI</sequence>
<dbReference type="InterPro" id="IPR044151">
    <property type="entry name" value="ALDH_KGSADH"/>
</dbReference>
<dbReference type="GO" id="GO:0016620">
    <property type="term" value="F:oxidoreductase activity, acting on the aldehyde or oxo group of donors, NAD or NADP as acceptor"/>
    <property type="evidence" value="ECO:0007669"/>
    <property type="project" value="InterPro"/>
</dbReference>
<evidence type="ECO:0000256" key="1">
    <source>
        <dbReference type="ARBA" id="ARBA00023002"/>
    </source>
</evidence>
<dbReference type="Gene3D" id="3.40.309.10">
    <property type="entry name" value="Aldehyde Dehydrogenase, Chain A, domain 2"/>
    <property type="match status" value="1"/>
</dbReference>
<comment type="caution">
    <text evidence="4">The sequence shown here is derived from an EMBL/GenBank/DDBJ whole genome shotgun (WGS) entry which is preliminary data.</text>
</comment>
<name>A0A1M6URY0_9FLAO</name>
<dbReference type="STRING" id="1055723.SAMN05216293_1743"/>
<dbReference type="InterPro" id="IPR016161">
    <property type="entry name" value="Ald_DH/histidinol_DH"/>
</dbReference>
<dbReference type="EMBL" id="FOKU01000013">
    <property type="protein sequence ID" value="SFC53697.1"/>
    <property type="molecule type" value="Genomic_DNA"/>
</dbReference>
<dbReference type="Proteomes" id="UP000184031">
    <property type="component" value="Unassembled WGS sequence"/>
</dbReference>
<dbReference type="SUPFAM" id="SSF53720">
    <property type="entry name" value="ALDH-like"/>
    <property type="match status" value="1"/>
</dbReference>
<dbReference type="InterPro" id="IPR016163">
    <property type="entry name" value="Ald_DH_C"/>
</dbReference>
<dbReference type="RefSeq" id="WP_072878917.1">
    <property type="nucleotide sequence ID" value="NZ_FOKU01000013.1"/>
</dbReference>
<organism evidence="4 5">
    <name type="scientific">Flagellimonas taeanensis</name>
    <dbReference type="NCBI Taxonomy" id="1005926"/>
    <lineage>
        <taxon>Bacteria</taxon>
        <taxon>Pseudomonadati</taxon>
        <taxon>Bacteroidota</taxon>
        <taxon>Flavobacteriia</taxon>
        <taxon>Flavobacteriales</taxon>
        <taxon>Flavobacteriaceae</taxon>
        <taxon>Flagellimonas</taxon>
    </lineage>
</organism>
<reference evidence="4 5" key="1">
    <citation type="submission" date="2016-11" db="EMBL/GenBank/DDBJ databases">
        <authorList>
            <person name="Varghese N."/>
            <person name="Submissions S."/>
        </authorList>
    </citation>
    <scope>NUCLEOTIDE SEQUENCE [LARGE SCALE GENOMIC DNA]</scope>
    <source>
        <strain evidence="4 5">CGMCC 1.12174</strain>
        <strain evidence="3 6">DSM 26351</strain>
    </source>
</reference>
<dbReference type="InterPro" id="IPR050740">
    <property type="entry name" value="Aldehyde_DH_Superfamily"/>
</dbReference>
<proteinExistence type="predicted"/>
<dbReference type="AlphaFoldDB" id="A0A1M6URY0"/>
<dbReference type="InterPro" id="IPR016162">
    <property type="entry name" value="Ald_DH_N"/>
</dbReference>
<dbReference type="CDD" id="cd07129">
    <property type="entry name" value="ALDH_KGSADH"/>
    <property type="match status" value="1"/>
</dbReference>
<dbReference type="PANTHER" id="PTHR43353:SF3">
    <property type="entry name" value="ALDEHYDE DEHYDROGENASE-RELATED"/>
    <property type="match status" value="1"/>
</dbReference>
<dbReference type="Proteomes" id="UP000198940">
    <property type="component" value="Unassembled WGS sequence"/>
</dbReference>
<keyword evidence="6" id="KW-1185">Reference proteome</keyword>
<gene>
    <name evidence="3" type="ORF">SAMN04487891_11325</name>
    <name evidence="4" type="ORF">SAMN05216293_1743</name>
</gene>
<evidence type="ECO:0000313" key="4">
    <source>
        <dbReference type="EMBL" id="SHK71923.1"/>
    </source>
</evidence>
<dbReference type="InterPro" id="IPR015590">
    <property type="entry name" value="Aldehyde_DH_dom"/>
</dbReference>
<dbReference type="EMBL" id="FRAT01000004">
    <property type="protein sequence ID" value="SHK71923.1"/>
    <property type="molecule type" value="Genomic_DNA"/>
</dbReference>
<evidence type="ECO:0000313" key="3">
    <source>
        <dbReference type="EMBL" id="SFC53697.1"/>
    </source>
</evidence>
<protein>
    <submittedName>
        <fullName evidence="4">NADP-dependent aldehyde dehydrogenase</fullName>
    </submittedName>
</protein>
<evidence type="ECO:0000259" key="2">
    <source>
        <dbReference type="Pfam" id="PF00171"/>
    </source>
</evidence>
<evidence type="ECO:0000313" key="6">
    <source>
        <dbReference type="Proteomes" id="UP000198940"/>
    </source>
</evidence>
<keyword evidence="1" id="KW-0560">Oxidoreductase</keyword>
<evidence type="ECO:0000313" key="5">
    <source>
        <dbReference type="Proteomes" id="UP000184031"/>
    </source>
</evidence>
<dbReference type="PANTHER" id="PTHR43353">
    <property type="entry name" value="SUCCINATE-SEMIALDEHYDE DEHYDROGENASE, MITOCHONDRIAL"/>
    <property type="match status" value="1"/>
</dbReference>
<dbReference type="Pfam" id="PF00171">
    <property type="entry name" value="Aldedh"/>
    <property type="match status" value="1"/>
</dbReference>
<feature type="domain" description="Aldehyde dehydrogenase" evidence="2">
    <location>
        <begin position="14"/>
        <end position="460"/>
    </location>
</feature>
<accession>A0A1M6URY0</accession>
<dbReference type="Gene3D" id="3.40.605.10">
    <property type="entry name" value="Aldehyde Dehydrogenase, Chain A, domain 1"/>
    <property type="match status" value="1"/>
</dbReference>
<dbReference type="OrthoDB" id="9770537at2"/>